<dbReference type="EMBL" id="HBUE01216394">
    <property type="protein sequence ID" value="CAG6537141.1"/>
    <property type="molecule type" value="Transcribed_RNA"/>
</dbReference>
<protein>
    <submittedName>
        <fullName evidence="2">(northern house mosquito) hypothetical protein</fullName>
    </submittedName>
</protein>
<proteinExistence type="predicted"/>
<feature type="compositionally biased region" description="Low complexity" evidence="1">
    <location>
        <begin position="39"/>
        <end position="55"/>
    </location>
</feature>
<feature type="compositionally biased region" description="Polar residues" evidence="1">
    <location>
        <begin position="24"/>
        <end position="37"/>
    </location>
</feature>
<evidence type="ECO:0000256" key="1">
    <source>
        <dbReference type="SAM" id="MobiDB-lite"/>
    </source>
</evidence>
<feature type="region of interest" description="Disordered" evidence="1">
    <location>
        <begin position="1"/>
        <end position="82"/>
    </location>
</feature>
<name>A0A8D8KDU3_CULPI</name>
<accession>A0A8D8KDU3</accession>
<sequence length="132" mass="14314">MAPRLSAGAVQGGPSGLFWRGRSKTWSANPPQQQRPGGSSISRSASVSASDTSPAAHRELQQRPSSRTACAHTRTNTHCDSTPIAVAVHRPRFSTRRALQHHARRQAVGTTCTCTASRTASYHPPAEFWSRR</sequence>
<reference evidence="2" key="1">
    <citation type="submission" date="2021-05" db="EMBL/GenBank/DDBJ databases">
        <authorList>
            <person name="Alioto T."/>
            <person name="Alioto T."/>
            <person name="Gomez Garrido J."/>
        </authorList>
    </citation>
    <scope>NUCLEOTIDE SEQUENCE</scope>
</reference>
<organism evidence="2">
    <name type="scientific">Culex pipiens</name>
    <name type="common">House mosquito</name>
    <dbReference type="NCBI Taxonomy" id="7175"/>
    <lineage>
        <taxon>Eukaryota</taxon>
        <taxon>Metazoa</taxon>
        <taxon>Ecdysozoa</taxon>
        <taxon>Arthropoda</taxon>
        <taxon>Hexapoda</taxon>
        <taxon>Insecta</taxon>
        <taxon>Pterygota</taxon>
        <taxon>Neoptera</taxon>
        <taxon>Endopterygota</taxon>
        <taxon>Diptera</taxon>
        <taxon>Nematocera</taxon>
        <taxon>Culicoidea</taxon>
        <taxon>Culicidae</taxon>
        <taxon>Culicinae</taxon>
        <taxon>Culicini</taxon>
        <taxon>Culex</taxon>
        <taxon>Culex</taxon>
    </lineage>
</organism>
<evidence type="ECO:0000313" key="2">
    <source>
        <dbReference type="EMBL" id="CAG6589144.1"/>
    </source>
</evidence>
<feature type="compositionally biased region" description="Polar residues" evidence="1">
    <location>
        <begin position="62"/>
        <end position="80"/>
    </location>
</feature>
<dbReference type="EMBL" id="HBUE01322945">
    <property type="protein sequence ID" value="CAG6589144.1"/>
    <property type="molecule type" value="Transcribed_RNA"/>
</dbReference>
<dbReference type="AlphaFoldDB" id="A0A8D8KDU3"/>